<gene>
    <name evidence="2" type="ORF">KL86APRO_20449</name>
</gene>
<sequence length="107" mass="11844">MVRWMIEVVLCTFRYSPPTKLYPPRSCVPQAVSAASRASVTGGRAAIPERARMTYPKELTSPLVYLDKDRTDVNLSAYLVVIPVSGFLVPTPFSFPSRPRASDAKLL</sequence>
<accession>A0A212KKD2</accession>
<dbReference type="EMBL" id="FLUO01000002">
    <property type="protein sequence ID" value="SBW12111.1"/>
    <property type="molecule type" value="Genomic_DNA"/>
</dbReference>
<keyword evidence="1" id="KW-0812">Transmembrane</keyword>
<proteinExistence type="predicted"/>
<feature type="transmembrane region" description="Helical" evidence="1">
    <location>
        <begin position="75"/>
        <end position="95"/>
    </location>
</feature>
<reference evidence="2" key="1">
    <citation type="submission" date="2016-04" db="EMBL/GenBank/DDBJ databases">
        <authorList>
            <person name="Evans L.H."/>
            <person name="Alamgir A."/>
            <person name="Owens N."/>
            <person name="Weber N.D."/>
            <person name="Virtaneva K."/>
            <person name="Barbian K."/>
            <person name="Babar A."/>
            <person name="Rosenke K."/>
        </authorList>
    </citation>
    <scope>NUCLEOTIDE SEQUENCE</scope>
    <source>
        <strain evidence="2">86</strain>
    </source>
</reference>
<name>A0A212KKD2_9PROT</name>
<evidence type="ECO:0000256" key="1">
    <source>
        <dbReference type="SAM" id="Phobius"/>
    </source>
</evidence>
<dbReference type="AlphaFoldDB" id="A0A212KKD2"/>
<evidence type="ECO:0000313" key="2">
    <source>
        <dbReference type="EMBL" id="SBW12111.1"/>
    </source>
</evidence>
<keyword evidence="1" id="KW-0472">Membrane</keyword>
<protein>
    <submittedName>
        <fullName evidence="2">Uncharacterized protein</fullName>
    </submittedName>
</protein>
<keyword evidence="1" id="KW-1133">Transmembrane helix</keyword>
<organism evidence="2">
    <name type="scientific">uncultured Alphaproteobacteria bacterium</name>
    <dbReference type="NCBI Taxonomy" id="91750"/>
    <lineage>
        <taxon>Bacteria</taxon>
        <taxon>Pseudomonadati</taxon>
        <taxon>Pseudomonadota</taxon>
        <taxon>Alphaproteobacteria</taxon>
        <taxon>environmental samples</taxon>
    </lineage>
</organism>